<keyword evidence="10" id="KW-0732">Signal</keyword>
<evidence type="ECO:0000256" key="1">
    <source>
        <dbReference type="ARBA" id="ARBA00001971"/>
    </source>
</evidence>
<keyword evidence="5 9" id="KW-0560">Oxidoreductase</keyword>
<comment type="caution">
    <text evidence="11">The sequence shown here is derived from an EMBL/GenBank/DDBJ whole genome shotgun (WGS) entry which is preliminary data.</text>
</comment>
<evidence type="ECO:0000313" key="12">
    <source>
        <dbReference type="Proteomes" id="UP001303473"/>
    </source>
</evidence>
<evidence type="ECO:0000256" key="9">
    <source>
        <dbReference type="RuleBase" id="RU000461"/>
    </source>
</evidence>
<protein>
    <submittedName>
        <fullName evidence="11">P450 monooxygenase</fullName>
    </submittedName>
</protein>
<dbReference type="InterPro" id="IPR001128">
    <property type="entry name" value="Cyt_P450"/>
</dbReference>
<dbReference type="InterPro" id="IPR002403">
    <property type="entry name" value="Cyt_P450_E_grp-IV"/>
</dbReference>
<dbReference type="EMBL" id="MU853766">
    <property type="protein sequence ID" value="KAK3943339.1"/>
    <property type="molecule type" value="Genomic_DNA"/>
</dbReference>
<feature type="chain" id="PRO_5042971823" evidence="10">
    <location>
        <begin position="25"/>
        <end position="540"/>
    </location>
</feature>
<dbReference type="PANTHER" id="PTHR46206">
    <property type="entry name" value="CYTOCHROME P450"/>
    <property type="match status" value="1"/>
</dbReference>
<gene>
    <name evidence="11" type="ORF">QBC46DRAFT_420761</name>
</gene>
<evidence type="ECO:0000256" key="2">
    <source>
        <dbReference type="ARBA" id="ARBA00010617"/>
    </source>
</evidence>
<sequence length="540" mass="60700">MGMEITPILGAPLLLFCLFRLTSTLTLFTSSTTFPEDIPIVGVRKQIFKVCRASIRQLYSGVRTLLEGYTQYSQHGKPFVVYDPSARQELLLPAEHVKWFSEQPDSKLSSHDVRQERHAVRYLQKGVNLEPTMHFMERICGDRLSKNLHTLQEPLHDELRRCIDTVFGTADEWKGVCVYSAMEVIVMPAMSRVFLGLPLSRDPRILTAFRRYILAMGLAVNFVGELPKALKGVVARVVGIPLSYYRWQTLRVLTPVVAGQLKYRLEKTQEGDGADFIRHCAKISEKNMVGGKGVVSDPRIIAEWIMSLGFAGSTSTIIQSTNLLLDVAYCQLQTDVIESLHQEAEAAGLDGGDENWAKRRTFDRELVLADSAIRETLRYHPMLIKGMTKEIVSSEGLTLPDGKTHLPQGGWVGVPTLGIHRDERFYPHADVYDPFRFVPTKKPGFCNSTEKTVTEEDDDEKLLAGRPTTTYLGFGYGRHACPGRWVSVLMLKMILVYITLHYDVEPGDRPPPQNMKVLGDAVLPPTSATIRVRRRKAAGR</sequence>
<evidence type="ECO:0000313" key="11">
    <source>
        <dbReference type="EMBL" id="KAK3943339.1"/>
    </source>
</evidence>
<dbReference type="PROSITE" id="PS00086">
    <property type="entry name" value="CYTOCHROME_P450"/>
    <property type="match status" value="1"/>
</dbReference>
<keyword evidence="4 8" id="KW-0479">Metal-binding</keyword>
<reference evidence="12" key="1">
    <citation type="journal article" date="2023" name="Mol. Phylogenet. Evol.">
        <title>Genome-scale phylogeny and comparative genomics of the fungal order Sordariales.</title>
        <authorList>
            <person name="Hensen N."/>
            <person name="Bonometti L."/>
            <person name="Westerberg I."/>
            <person name="Brannstrom I.O."/>
            <person name="Guillou S."/>
            <person name="Cros-Aarteil S."/>
            <person name="Calhoun S."/>
            <person name="Haridas S."/>
            <person name="Kuo A."/>
            <person name="Mondo S."/>
            <person name="Pangilinan J."/>
            <person name="Riley R."/>
            <person name="LaButti K."/>
            <person name="Andreopoulos B."/>
            <person name="Lipzen A."/>
            <person name="Chen C."/>
            <person name="Yan M."/>
            <person name="Daum C."/>
            <person name="Ng V."/>
            <person name="Clum A."/>
            <person name="Steindorff A."/>
            <person name="Ohm R.A."/>
            <person name="Martin F."/>
            <person name="Silar P."/>
            <person name="Natvig D.O."/>
            <person name="Lalanne C."/>
            <person name="Gautier V."/>
            <person name="Ament-Velasquez S.L."/>
            <person name="Kruys A."/>
            <person name="Hutchinson M.I."/>
            <person name="Powell A.J."/>
            <person name="Barry K."/>
            <person name="Miller A.N."/>
            <person name="Grigoriev I.V."/>
            <person name="Debuchy R."/>
            <person name="Gladieux P."/>
            <person name="Hiltunen Thoren M."/>
            <person name="Johannesson H."/>
        </authorList>
    </citation>
    <scope>NUCLEOTIDE SEQUENCE [LARGE SCALE GENOMIC DNA]</scope>
    <source>
        <strain evidence="12">CBS 340.73</strain>
    </source>
</reference>
<evidence type="ECO:0000256" key="7">
    <source>
        <dbReference type="ARBA" id="ARBA00023033"/>
    </source>
</evidence>
<dbReference type="AlphaFoldDB" id="A0AAN6S7I2"/>
<dbReference type="PRINTS" id="PR00465">
    <property type="entry name" value="EP450IV"/>
</dbReference>
<comment type="cofactor">
    <cofactor evidence="1 8">
        <name>heme</name>
        <dbReference type="ChEBI" id="CHEBI:30413"/>
    </cofactor>
</comment>
<dbReference type="PANTHER" id="PTHR46206:SF1">
    <property type="entry name" value="P450, PUTATIVE (EUROFUNG)-RELATED"/>
    <property type="match status" value="1"/>
</dbReference>
<evidence type="ECO:0000256" key="10">
    <source>
        <dbReference type="SAM" id="SignalP"/>
    </source>
</evidence>
<dbReference type="GO" id="GO:0004497">
    <property type="term" value="F:monooxygenase activity"/>
    <property type="evidence" value="ECO:0007669"/>
    <property type="project" value="UniProtKB-KW"/>
</dbReference>
<feature type="signal peptide" evidence="10">
    <location>
        <begin position="1"/>
        <end position="24"/>
    </location>
</feature>
<organism evidence="11 12">
    <name type="scientific">Diplogelasinospora grovesii</name>
    <dbReference type="NCBI Taxonomy" id="303347"/>
    <lineage>
        <taxon>Eukaryota</taxon>
        <taxon>Fungi</taxon>
        <taxon>Dikarya</taxon>
        <taxon>Ascomycota</taxon>
        <taxon>Pezizomycotina</taxon>
        <taxon>Sordariomycetes</taxon>
        <taxon>Sordariomycetidae</taxon>
        <taxon>Sordariales</taxon>
        <taxon>Diplogelasinosporaceae</taxon>
        <taxon>Diplogelasinospora</taxon>
    </lineage>
</organism>
<dbReference type="GO" id="GO:0005506">
    <property type="term" value="F:iron ion binding"/>
    <property type="evidence" value="ECO:0007669"/>
    <property type="project" value="InterPro"/>
</dbReference>
<evidence type="ECO:0000256" key="5">
    <source>
        <dbReference type="ARBA" id="ARBA00023002"/>
    </source>
</evidence>
<keyword evidence="12" id="KW-1185">Reference proteome</keyword>
<evidence type="ECO:0000256" key="3">
    <source>
        <dbReference type="ARBA" id="ARBA00022617"/>
    </source>
</evidence>
<accession>A0AAN6S7I2</accession>
<dbReference type="InterPro" id="IPR036396">
    <property type="entry name" value="Cyt_P450_sf"/>
</dbReference>
<dbReference type="SUPFAM" id="SSF48264">
    <property type="entry name" value="Cytochrome P450"/>
    <property type="match status" value="1"/>
</dbReference>
<dbReference type="Gene3D" id="1.10.630.10">
    <property type="entry name" value="Cytochrome P450"/>
    <property type="match status" value="1"/>
</dbReference>
<dbReference type="GO" id="GO:0016705">
    <property type="term" value="F:oxidoreductase activity, acting on paired donors, with incorporation or reduction of molecular oxygen"/>
    <property type="evidence" value="ECO:0007669"/>
    <property type="project" value="InterPro"/>
</dbReference>
<keyword evidence="6 8" id="KW-0408">Iron</keyword>
<comment type="similarity">
    <text evidence="2 9">Belongs to the cytochrome P450 family.</text>
</comment>
<dbReference type="Pfam" id="PF00067">
    <property type="entry name" value="p450"/>
    <property type="match status" value="1"/>
</dbReference>
<keyword evidence="7 9" id="KW-0503">Monooxygenase</keyword>
<proteinExistence type="inferred from homology"/>
<evidence type="ECO:0000256" key="6">
    <source>
        <dbReference type="ARBA" id="ARBA00023004"/>
    </source>
</evidence>
<name>A0AAN6S7I2_9PEZI</name>
<evidence type="ECO:0000256" key="4">
    <source>
        <dbReference type="ARBA" id="ARBA00022723"/>
    </source>
</evidence>
<dbReference type="InterPro" id="IPR017972">
    <property type="entry name" value="Cyt_P450_CS"/>
</dbReference>
<dbReference type="CDD" id="cd11041">
    <property type="entry name" value="CYP503A1-like"/>
    <property type="match status" value="1"/>
</dbReference>
<dbReference type="GO" id="GO:0020037">
    <property type="term" value="F:heme binding"/>
    <property type="evidence" value="ECO:0007669"/>
    <property type="project" value="InterPro"/>
</dbReference>
<keyword evidence="3 8" id="KW-0349">Heme</keyword>
<feature type="binding site" description="axial binding residue" evidence="8">
    <location>
        <position position="481"/>
    </location>
    <ligand>
        <name>heme</name>
        <dbReference type="ChEBI" id="CHEBI:30413"/>
    </ligand>
    <ligandPart>
        <name>Fe</name>
        <dbReference type="ChEBI" id="CHEBI:18248"/>
    </ligandPart>
</feature>
<dbReference type="Proteomes" id="UP001303473">
    <property type="component" value="Unassembled WGS sequence"/>
</dbReference>
<evidence type="ECO:0000256" key="8">
    <source>
        <dbReference type="PIRSR" id="PIRSR602403-1"/>
    </source>
</evidence>